<dbReference type="Pfam" id="PF11853">
    <property type="entry name" value="DUF3373"/>
    <property type="match status" value="1"/>
</dbReference>
<dbReference type="Proteomes" id="UP000250166">
    <property type="component" value="Unassembled WGS sequence"/>
</dbReference>
<accession>A0A2X3BAU0</accession>
<feature type="signal peptide" evidence="2">
    <location>
        <begin position="1"/>
        <end position="27"/>
    </location>
</feature>
<dbReference type="RefSeq" id="WP_258399797.1">
    <property type="nucleotide sequence ID" value="NZ_UAWL01000006.1"/>
</dbReference>
<evidence type="ECO:0000256" key="1">
    <source>
        <dbReference type="SAM" id="Coils"/>
    </source>
</evidence>
<dbReference type="EMBL" id="UAWL01000006">
    <property type="protein sequence ID" value="SQB97991.1"/>
    <property type="molecule type" value="Genomic_DNA"/>
</dbReference>
<evidence type="ECO:0000313" key="4">
    <source>
        <dbReference type="Proteomes" id="UP000250166"/>
    </source>
</evidence>
<feature type="chain" id="PRO_5015992557" evidence="2">
    <location>
        <begin position="28"/>
        <end position="455"/>
    </location>
</feature>
<dbReference type="InterPro" id="IPR021803">
    <property type="entry name" value="DUF3373"/>
</dbReference>
<dbReference type="AlphaFoldDB" id="A0A2X3BAU0"/>
<feature type="coiled-coil region" evidence="1">
    <location>
        <begin position="29"/>
        <end position="56"/>
    </location>
</feature>
<organism evidence="3 4">
    <name type="scientific">Helicobacter fennelliae</name>
    <dbReference type="NCBI Taxonomy" id="215"/>
    <lineage>
        <taxon>Bacteria</taxon>
        <taxon>Pseudomonadati</taxon>
        <taxon>Campylobacterota</taxon>
        <taxon>Epsilonproteobacteria</taxon>
        <taxon>Campylobacterales</taxon>
        <taxon>Helicobacteraceae</taxon>
        <taxon>Helicobacter</taxon>
    </lineage>
</organism>
<keyword evidence="1" id="KW-0175">Coiled coil</keyword>
<name>A0A2X3BAU0_9HELI</name>
<gene>
    <name evidence="3" type="ORF">NCTC13102_00441</name>
</gene>
<reference evidence="3 4" key="1">
    <citation type="submission" date="2018-06" db="EMBL/GenBank/DDBJ databases">
        <authorList>
            <consortium name="Pathogen Informatics"/>
            <person name="Doyle S."/>
        </authorList>
    </citation>
    <scope>NUCLEOTIDE SEQUENCE [LARGE SCALE GENOMIC DNA]</scope>
    <source>
        <strain evidence="3 4">NCTC13102</strain>
    </source>
</reference>
<protein>
    <submittedName>
        <fullName evidence="3">50 kDa outer membrane protein</fullName>
    </submittedName>
</protein>
<keyword evidence="2" id="KW-0732">Signal</keyword>
<sequence>MKKLHYLHSLAICAFLLSGMLLSFGMADEKALQKQINDLEDRLDEVETKAELSKVKFGLDFNTSLNNFMTNQNNTTRFENARLMLGVYLNMNATIGKYAKFTGRLSMTKAFGDLDLGYPLAGSIGTLDAGRGVAGGAAIYVERAYVDIFMGSKFALTLGRLPATDGPGANLRNGSARMSTYPALAVNALGDGGVLTYKPYSNAALRVGYSKVYQPLALNSDYAGGNIFGTAGVKDANLYFAAFETPFLPKSFGTNLFMLTYVNLSNYSAPKVQVSSTQTIPAQDVGNMNYINLHLENEKMLGSGFNWFISASYYIGTDGKTSTLAATQAANGNTVAIQTLLQSPFTRFANENAFAIHAGGRYDIGRHFKLGYEYFHGSKYWYAFSRVSINDPLNFRQTRGNVHDVYAIWQIDLYQFFRLSYTAQIRNFEAAELPAVTRATDQTTHNIALAYLLRF</sequence>
<evidence type="ECO:0000256" key="2">
    <source>
        <dbReference type="SAM" id="SignalP"/>
    </source>
</evidence>
<evidence type="ECO:0000313" key="3">
    <source>
        <dbReference type="EMBL" id="SQB97991.1"/>
    </source>
</evidence>
<proteinExistence type="predicted"/>